<dbReference type="GO" id="GO:0016485">
    <property type="term" value="P:protein processing"/>
    <property type="evidence" value="ECO:0007669"/>
    <property type="project" value="InterPro"/>
</dbReference>
<evidence type="ECO:0000256" key="5">
    <source>
        <dbReference type="ARBA" id="ARBA00022750"/>
    </source>
</evidence>
<dbReference type="Proteomes" id="UP000294813">
    <property type="component" value="Unassembled WGS sequence"/>
</dbReference>
<dbReference type="Pfam" id="PF01750">
    <property type="entry name" value="HycI"/>
    <property type="match status" value="1"/>
</dbReference>
<gene>
    <name evidence="8" type="ORF">EDD73_12528</name>
</gene>
<name>A0A4R2RI22_9FIRM</name>
<dbReference type="PANTHER" id="PTHR30302:SF1">
    <property type="entry name" value="HYDROGENASE 2 MATURATION PROTEASE"/>
    <property type="match status" value="1"/>
</dbReference>
<dbReference type="RefSeq" id="WP_207668879.1">
    <property type="nucleotide sequence ID" value="NZ_JAOQNU010000025.1"/>
</dbReference>
<comment type="caution">
    <text evidence="8">The sequence shown here is derived from an EMBL/GenBank/DDBJ whole genome shotgun (WGS) entry which is preliminary data.</text>
</comment>
<evidence type="ECO:0000256" key="3">
    <source>
        <dbReference type="ARBA" id="ARBA00022670"/>
    </source>
</evidence>
<dbReference type="CDD" id="cd06062">
    <property type="entry name" value="H2MP_MemB-H2up"/>
    <property type="match status" value="1"/>
</dbReference>
<feature type="binding site" evidence="7">
    <location>
        <position position="52"/>
    </location>
    <ligand>
        <name>Ni(2+)</name>
        <dbReference type="ChEBI" id="CHEBI:49786"/>
    </ligand>
</feature>
<evidence type="ECO:0000256" key="1">
    <source>
        <dbReference type="ARBA" id="ARBA00006814"/>
    </source>
</evidence>
<dbReference type="Gene3D" id="3.40.50.1450">
    <property type="entry name" value="HybD-like"/>
    <property type="match status" value="1"/>
</dbReference>
<keyword evidence="5" id="KW-0064">Aspartyl protease</keyword>
<dbReference type="PRINTS" id="PR00446">
    <property type="entry name" value="HYDRGNUPTAKE"/>
</dbReference>
<evidence type="ECO:0000256" key="4">
    <source>
        <dbReference type="ARBA" id="ARBA00022723"/>
    </source>
</evidence>
<sequence>MDKEVAADGSGNCLAAPLSFFRGIDGYVCVGREWGMKKTIVLGLGNLLFSDEGIGVHAVQRLWQDYDFDDTVEVIDGGTLGLLLLEHVEEAERLLCIDAIASGREPGTLVRLEGEAIPAYLGVKMSQHQMGFQEVLGLARLRGTLPEAMVMVGIEPSSLEWGTSLTGTVEATMPRLVTAVIEQLQAWGVPPRRKGIDHA</sequence>
<comment type="similarity">
    <text evidence="1">Belongs to the peptidase A31 family.</text>
</comment>
<dbReference type="GO" id="GO:0046872">
    <property type="term" value="F:metal ion binding"/>
    <property type="evidence" value="ECO:0007669"/>
    <property type="project" value="UniProtKB-KW"/>
</dbReference>
<organism evidence="8 9">
    <name type="scientific">Heliophilum fasciatum</name>
    <dbReference type="NCBI Taxonomy" id="35700"/>
    <lineage>
        <taxon>Bacteria</taxon>
        <taxon>Bacillati</taxon>
        <taxon>Bacillota</taxon>
        <taxon>Clostridia</taxon>
        <taxon>Eubacteriales</taxon>
        <taxon>Heliobacteriaceae</taxon>
        <taxon>Heliophilum</taxon>
    </lineage>
</organism>
<keyword evidence="4 7" id="KW-0479">Metal-binding</keyword>
<dbReference type="EMBL" id="SLXT01000025">
    <property type="protein sequence ID" value="TCP61797.1"/>
    <property type="molecule type" value="Genomic_DNA"/>
</dbReference>
<dbReference type="PANTHER" id="PTHR30302">
    <property type="entry name" value="HYDROGENASE 1 MATURATION PROTEASE"/>
    <property type="match status" value="1"/>
</dbReference>
<keyword evidence="2 7" id="KW-0533">Nickel</keyword>
<evidence type="ECO:0000256" key="2">
    <source>
        <dbReference type="ARBA" id="ARBA00022596"/>
    </source>
</evidence>
<dbReference type="FunFam" id="3.40.50.1450:FF:000002">
    <property type="entry name" value="Hydrogenase 1 maturation protease"/>
    <property type="match status" value="1"/>
</dbReference>
<evidence type="ECO:0000256" key="6">
    <source>
        <dbReference type="ARBA" id="ARBA00022801"/>
    </source>
</evidence>
<dbReference type="InterPro" id="IPR023430">
    <property type="entry name" value="Pept_HybD-like_dom_sf"/>
</dbReference>
<keyword evidence="6" id="KW-0378">Hydrolase</keyword>
<accession>A0A4R2RI22</accession>
<dbReference type="SUPFAM" id="SSF53163">
    <property type="entry name" value="HybD-like"/>
    <property type="match status" value="1"/>
</dbReference>
<keyword evidence="9" id="KW-1185">Reference proteome</keyword>
<protein>
    <submittedName>
        <fullName evidence="8">Hydrogenase maturation protease</fullName>
    </submittedName>
</protein>
<dbReference type="NCBIfam" id="TIGR00072">
    <property type="entry name" value="hydrog_prot"/>
    <property type="match status" value="1"/>
</dbReference>
<evidence type="ECO:0000313" key="8">
    <source>
        <dbReference type="EMBL" id="TCP61797.1"/>
    </source>
</evidence>
<dbReference type="GO" id="GO:0008047">
    <property type="term" value="F:enzyme activator activity"/>
    <property type="evidence" value="ECO:0007669"/>
    <property type="project" value="InterPro"/>
</dbReference>
<dbReference type="NCBIfam" id="TIGR00140">
    <property type="entry name" value="hupD"/>
    <property type="match status" value="1"/>
</dbReference>
<dbReference type="InterPro" id="IPR004419">
    <property type="entry name" value="Pept_A31_hyd_express"/>
</dbReference>
<reference evidence="8 9" key="1">
    <citation type="submission" date="2019-03" db="EMBL/GenBank/DDBJ databases">
        <title>Genomic Encyclopedia of Type Strains, Phase IV (KMG-IV): sequencing the most valuable type-strain genomes for metagenomic binning, comparative biology and taxonomic classification.</title>
        <authorList>
            <person name="Goeker M."/>
        </authorList>
    </citation>
    <scope>NUCLEOTIDE SEQUENCE [LARGE SCALE GENOMIC DNA]</scope>
    <source>
        <strain evidence="8 9">DSM 11170</strain>
    </source>
</reference>
<proteinExistence type="inferred from homology"/>
<dbReference type="GO" id="GO:0004190">
    <property type="term" value="F:aspartic-type endopeptidase activity"/>
    <property type="evidence" value="ECO:0007669"/>
    <property type="project" value="UniProtKB-KW"/>
</dbReference>
<keyword evidence="3 8" id="KW-0645">Protease</keyword>
<feature type="binding site" evidence="7">
    <location>
        <position position="128"/>
    </location>
    <ligand>
        <name>Ni(2+)</name>
        <dbReference type="ChEBI" id="CHEBI:49786"/>
    </ligand>
</feature>
<evidence type="ECO:0000313" key="9">
    <source>
        <dbReference type="Proteomes" id="UP000294813"/>
    </source>
</evidence>
<feature type="binding site" evidence="7">
    <location>
        <position position="98"/>
    </location>
    <ligand>
        <name>Ni(2+)</name>
        <dbReference type="ChEBI" id="CHEBI:49786"/>
    </ligand>
</feature>
<dbReference type="AlphaFoldDB" id="A0A4R2RI22"/>
<dbReference type="InterPro" id="IPR000671">
    <property type="entry name" value="Peptidase_A31"/>
</dbReference>
<evidence type="ECO:0000256" key="7">
    <source>
        <dbReference type="PIRSR" id="PIRSR604419-1"/>
    </source>
</evidence>